<evidence type="ECO:0000313" key="2">
    <source>
        <dbReference type="EMBL" id="CAA9347754.1"/>
    </source>
</evidence>
<feature type="non-terminal residue" evidence="2">
    <location>
        <position position="227"/>
    </location>
</feature>
<name>A0A6J4M334_9BACT</name>
<dbReference type="AlphaFoldDB" id="A0A6J4M334"/>
<feature type="region of interest" description="Disordered" evidence="1">
    <location>
        <begin position="1"/>
        <end position="27"/>
    </location>
</feature>
<reference evidence="2" key="1">
    <citation type="submission" date="2020-02" db="EMBL/GenBank/DDBJ databases">
        <authorList>
            <person name="Meier V. D."/>
        </authorList>
    </citation>
    <scope>NUCLEOTIDE SEQUENCE</scope>
    <source>
        <strain evidence="2">AVDCRST_MAG89</strain>
    </source>
</reference>
<sequence>AHPRRARHGPPPRTRARQPAASALHRVHAHPAGRGLHPAVAGEDPGRALHHHAHRAPRRLLLRGDVPDGRVLELHRLGAARGRGPPAPPAHRHAGRAALLSHHPQHLRHHRVHALRGDVGDHGADAAGVHLHALLGLRPLQAAPVAARRAGARARPARAHAGADRVRGDDGERAGRDADPPRVRAAALGARAAGGGLRGRRVPAGGGDDGAARAAGGRLCAGGCGGV</sequence>
<proteinExistence type="predicted"/>
<feature type="non-terminal residue" evidence="2">
    <location>
        <position position="1"/>
    </location>
</feature>
<accession>A0A6J4M334</accession>
<protein>
    <submittedName>
        <fullName evidence="2">Uncharacterized protein</fullName>
    </submittedName>
</protein>
<feature type="compositionally biased region" description="Basic residues" evidence="1">
    <location>
        <begin position="1"/>
        <end position="16"/>
    </location>
</feature>
<organism evidence="2">
    <name type="scientific">uncultured Gemmatimonadota bacterium</name>
    <dbReference type="NCBI Taxonomy" id="203437"/>
    <lineage>
        <taxon>Bacteria</taxon>
        <taxon>Pseudomonadati</taxon>
        <taxon>Gemmatimonadota</taxon>
        <taxon>environmental samples</taxon>
    </lineage>
</organism>
<feature type="compositionally biased region" description="Basic and acidic residues" evidence="1">
    <location>
        <begin position="161"/>
        <end position="182"/>
    </location>
</feature>
<feature type="region of interest" description="Disordered" evidence="1">
    <location>
        <begin position="152"/>
        <end position="212"/>
    </location>
</feature>
<gene>
    <name evidence="2" type="ORF">AVDCRST_MAG89-2954</name>
</gene>
<evidence type="ECO:0000256" key="1">
    <source>
        <dbReference type="SAM" id="MobiDB-lite"/>
    </source>
</evidence>
<dbReference type="EMBL" id="CADCTV010000617">
    <property type="protein sequence ID" value="CAA9347754.1"/>
    <property type="molecule type" value="Genomic_DNA"/>
</dbReference>